<evidence type="ECO:0000313" key="8">
    <source>
        <dbReference type="EMBL" id="SLM20109.1"/>
    </source>
</evidence>
<dbReference type="Pfam" id="PF09593">
    <property type="entry name" value="Pathogen_betaC1"/>
    <property type="match status" value="1"/>
</dbReference>
<dbReference type="InterPro" id="IPR018583">
    <property type="entry name" value="CLCuD_DNA-betaC1"/>
</dbReference>
<evidence type="ECO:0000313" key="6">
    <source>
        <dbReference type="EMBL" id="CDP90406.1"/>
    </source>
</evidence>
<dbReference type="EMBL" id="MG757405">
    <property type="protein sequence ID" value="AXS63563.1"/>
    <property type="molecule type" value="Genomic_DNA"/>
</dbReference>
<proteinExistence type="predicted"/>
<name>A0A127Z1Z4_9VIRU</name>
<dbReference type="Proteomes" id="UP001232684">
    <property type="component" value="Segment"/>
</dbReference>
<evidence type="ECO:0000313" key="2">
    <source>
        <dbReference type="EMBL" id="AWI66780.1"/>
    </source>
</evidence>
<feature type="domain" description="Cotton leaf-curl disease DNA-betaC1" evidence="1">
    <location>
        <begin position="11"/>
        <end position="127"/>
    </location>
</feature>
<reference evidence="8" key="6">
    <citation type="submission" date="2017-03" db="EMBL/GenBank/DDBJ databases">
        <authorList>
            <person name="SOHAIL I."/>
        </authorList>
    </citation>
    <scope>NUCLEOTIDE SEQUENCE</scope>
    <source>
        <strain evidence="8">IS-4</strain>
    </source>
</reference>
<protein>
    <submittedName>
        <fullName evidence="2">Beta C1</fullName>
    </submittedName>
    <submittedName>
        <fullName evidence="5">BetaC1 protein</fullName>
    </submittedName>
</protein>
<reference evidence="2" key="8">
    <citation type="submission" date="2018-01" db="EMBL/GenBank/DDBJ databases">
        <title>Diversity of beta-satellite in Pakistan.</title>
        <authorList>
            <person name="Hamza M."/>
        </authorList>
    </citation>
    <scope>NUCLEOTIDE SEQUENCE</scope>
    <source>
        <strain evidence="2">I42</strain>
    </source>
</reference>
<dbReference type="EMBL" id="MG757406">
    <property type="protein sequence ID" value="AXS63564.1"/>
    <property type="molecule type" value="Genomic_DNA"/>
</dbReference>
<dbReference type="EMBL" id="HG983281">
    <property type="protein sequence ID" value="CDP90406.1"/>
    <property type="molecule type" value="Genomic_DNA"/>
</dbReference>
<dbReference type="EMBL" id="MG757401">
    <property type="protein sequence ID" value="AXS63559.1"/>
    <property type="molecule type" value="Genomic_DNA"/>
</dbReference>
<dbReference type="EMBL" id="LT009407">
    <property type="protein sequence ID" value="CVH56984.1"/>
    <property type="molecule type" value="Genomic_DNA"/>
</dbReference>
<organism evidence="5">
    <name type="scientific">Tobacco leaf curl betasatellite</name>
    <dbReference type="NCBI Taxonomy" id="205323"/>
    <lineage>
        <taxon>Viruses</taxon>
        <taxon>Viruses incertae sedis</taxon>
        <taxon>Tolecusatellitidae</taxon>
        <taxon>Betasatellite</taxon>
        <taxon>Betasatellite nicotianinvolutionis</taxon>
    </lineage>
</organism>
<dbReference type="EMBL" id="HG965238">
    <property type="protein sequence ID" value="CDO39024.1"/>
    <property type="molecule type" value="Genomic_DNA"/>
</dbReference>
<reference evidence="3" key="7">
    <citation type="journal article" date="2018" name="Virus Res.">
        <title>Identification of a dicot infecting mastrevirus along with alpha- and betasatellite associated with leaf curl disease of spinach (Spinacia oleracea) in Pakistan.</title>
        <authorList>
            <person name="Hamza M."/>
            <person name="Tahir M.N."/>
            <person name="Mustafa R."/>
            <person name="Kamal H."/>
            <person name="Khan M.Z."/>
            <person name="Mansoor S."/>
            <person name="Briddon R.W."/>
            <person name="Amin I."/>
        </authorList>
    </citation>
    <scope>NUCLEOTIDE SEQUENCE</scope>
    <source>
        <strain evidence="3">I-42</strain>
        <strain evidence="4">K-148</strain>
    </source>
</reference>
<reference evidence="8" key="9">
    <citation type="submission" date="2019-05" db="EMBL/GenBank/DDBJ databases">
        <title>Characterization of betasatellite from different hosts.</title>
        <authorList>
            <person name="Sohail I.S."/>
            <person name="Mustafa R.M."/>
            <person name="Masood M.M."/>
            <person name="Mansoor S.M."/>
            <person name="Amin I.A."/>
        </authorList>
    </citation>
    <scope>NUCLEOTIDE SEQUENCE</scope>
    <source>
        <strain evidence="8">IS-4</strain>
    </source>
</reference>
<dbReference type="EMBL" id="MG747421">
    <property type="protein sequence ID" value="AWI66780.1"/>
    <property type="molecule type" value="Genomic_DNA"/>
</dbReference>
<sequence length="127" mass="14629">MTYEHSHNTMTIKYKNQKGMEFIIDVRLKEDNSILVQIQLFSTGSPALATRKFMIPYGHDGIIPPFDFNALEQGIHNMLALMYKESNIGEFKQEDMVECIDMLMMEEAPVIDINVMDAYDVYTHSSV</sequence>
<evidence type="ECO:0000313" key="5">
    <source>
        <dbReference type="EMBL" id="CDO39024.1"/>
    </source>
</evidence>
<accession>A0A127Z1Z4</accession>
<evidence type="ECO:0000259" key="1">
    <source>
        <dbReference type="Pfam" id="PF09593"/>
    </source>
</evidence>
<reference evidence="7" key="3">
    <citation type="submission" date="2015-12" db="EMBL/GenBank/DDBJ databases">
        <authorList>
            <person name="Shamseldin A."/>
            <person name="Moawad H."/>
            <person name="Abd El-Rahim W.M."/>
            <person name="Sadowsky M.J."/>
        </authorList>
    </citation>
    <scope>NUCLEOTIDE SEQUENCE</scope>
    <source>
        <strain evidence="7">Cape gooseberry</strain>
    </source>
</reference>
<evidence type="ECO:0000313" key="3">
    <source>
        <dbReference type="EMBL" id="AXS63559.1"/>
    </source>
</evidence>
<reference evidence="6" key="2">
    <citation type="submission" date="2014-04" db="EMBL/GenBank/DDBJ databases">
        <authorList>
            <person name="Xu Y.W."/>
            <person name="Yang Q."/>
        </authorList>
    </citation>
    <scope>NUCLEOTIDE SEQUENCE</scope>
    <source>
        <strain evidence="6">K211B1N</strain>
    </source>
</reference>
<reference evidence="7" key="5">
    <citation type="journal article" date="2017" name="J. Phytopathol.">
        <title>Begomovirus and associated satellite components infecting cluster bean (Cyamopsis tetragonoloba) in Pakistan.</title>
        <authorList>
            <person name="Tahir M.N."/>
            <person name="Raza A."/>
            <person name="Hassan I."/>
            <person name="Amin I."/>
            <person name="Mansoor S."/>
            <person name="Briddon R.W."/>
        </authorList>
    </citation>
    <scope>NUCLEOTIDE SEQUENCE</scope>
    <source>
        <strain evidence="7">Cape gooseberry</strain>
    </source>
</reference>
<dbReference type="EMBL" id="MG757407">
    <property type="protein sequence ID" value="AXS63565.1"/>
    <property type="molecule type" value="Genomic_DNA"/>
</dbReference>
<dbReference type="EMBL" id="LT827052">
    <property type="protein sequence ID" value="SLM20109.1"/>
    <property type="molecule type" value="Genomic_DNA"/>
</dbReference>
<evidence type="ECO:0000313" key="7">
    <source>
        <dbReference type="EMBL" id="CVH56984.1"/>
    </source>
</evidence>
<evidence type="ECO:0000313" key="4">
    <source>
        <dbReference type="EMBL" id="AXS63563.1"/>
    </source>
</evidence>
<gene>
    <name evidence="5" type="primary">betaC1</name>
</gene>
<reference evidence="6" key="4">
    <citation type="submission" date="2016-06" db="EMBL/GenBank/DDBJ databases">
        <title>Characterization of Betasetallites associated with Cotton Leaf Curl Disease in Pakistan.</title>
        <authorList>
            <person name="Shan-E-Ali S.A.Z."/>
            <person name="Shahid Mansoor S.M."/>
            <person name="Rob W.Briddon.R.B."/>
        </authorList>
    </citation>
    <scope>NUCLEOTIDE SEQUENCE</scope>
    <source>
        <strain evidence="6">K211B1N</strain>
    </source>
</reference>
<reference evidence="5" key="1">
    <citation type="submission" date="2014-03" db="EMBL/GenBank/DDBJ databases">
        <title>Characterization of Betasetallites associated with Cotton Leaf Curl Disease in Pakistan.</title>
        <authorList>
            <person name="Ali S."/>
            <person name="Mansoor S."/>
            <person name="Briddon R.W."/>
        </authorList>
    </citation>
    <scope>NUCLEOTIDE SEQUENCE</scope>
</reference>